<organism evidence="3 4">
    <name type="scientific">Blattamonas nauphoetae</name>
    <dbReference type="NCBI Taxonomy" id="2049346"/>
    <lineage>
        <taxon>Eukaryota</taxon>
        <taxon>Metamonada</taxon>
        <taxon>Preaxostyla</taxon>
        <taxon>Oxymonadida</taxon>
        <taxon>Blattamonas</taxon>
    </lineage>
</organism>
<feature type="region of interest" description="Disordered" evidence="2">
    <location>
        <begin position="251"/>
        <end position="339"/>
    </location>
</feature>
<dbReference type="InterPro" id="IPR011993">
    <property type="entry name" value="PH-like_dom_sf"/>
</dbReference>
<dbReference type="SUPFAM" id="SSF50729">
    <property type="entry name" value="PH domain-like"/>
    <property type="match status" value="1"/>
</dbReference>
<comment type="caution">
    <text evidence="3">The sequence shown here is derived from an EMBL/GenBank/DDBJ whole genome shotgun (WGS) entry which is preliminary data.</text>
</comment>
<evidence type="ECO:0008006" key="5">
    <source>
        <dbReference type="Google" id="ProtNLM"/>
    </source>
</evidence>
<evidence type="ECO:0000256" key="2">
    <source>
        <dbReference type="SAM" id="MobiDB-lite"/>
    </source>
</evidence>
<protein>
    <recommendedName>
        <fullName evidence="5">PH domain-containing protein</fullName>
    </recommendedName>
</protein>
<feature type="compositionally biased region" description="Low complexity" evidence="2">
    <location>
        <begin position="474"/>
        <end position="483"/>
    </location>
</feature>
<feature type="compositionally biased region" description="Basic and acidic residues" evidence="2">
    <location>
        <begin position="256"/>
        <end position="266"/>
    </location>
</feature>
<proteinExistence type="predicted"/>
<keyword evidence="4" id="KW-1185">Reference proteome</keyword>
<name>A0ABQ9Y3K1_9EUKA</name>
<evidence type="ECO:0000313" key="3">
    <source>
        <dbReference type="EMBL" id="KAK2958311.1"/>
    </source>
</evidence>
<accession>A0ABQ9Y3K1</accession>
<feature type="compositionally biased region" description="Acidic residues" evidence="2">
    <location>
        <begin position="299"/>
        <end position="308"/>
    </location>
</feature>
<feature type="compositionally biased region" description="Basic and acidic residues" evidence="2">
    <location>
        <begin position="504"/>
        <end position="527"/>
    </location>
</feature>
<feature type="compositionally biased region" description="Low complexity" evidence="2">
    <location>
        <begin position="309"/>
        <end position="324"/>
    </location>
</feature>
<feature type="region of interest" description="Disordered" evidence="2">
    <location>
        <begin position="454"/>
        <end position="527"/>
    </location>
</feature>
<evidence type="ECO:0000256" key="1">
    <source>
        <dbReference type="SAM" id="Coils"/>
    </source>
</evidence>
<dbReference type="EMBL" id="JARBJD010000039">
    <property type="protein sequence ID" value="KAK2958311.1"/>
    <property type="molecule type" value="Genomic_DNA"/>
</dbReference>
<keyword evidence="1" id="KW-0175">Coiled coil</keyword>
<evidence type="ECO:0000313" key="4">
    <source>
        <dbReference type="Proteomes" id="UP001281761"/>
    </source>
</evidence>
<reference evidence="3 4" key="1">
    <citation type="journal article" date="2022" name="bioRxiv">
        <title>Genomics of Preaxostyla Flagellates Illuminates Evolutionary Transitions and the Path Towards Mitochondrial Loss.</title>
        <authorList>
            <person name="Novak L.V.F."/>
            <person name="Treitli S.C."/>
            <person name="Pyrih J."/>
            <person name="Halakuc P."/>
            <person name="Pipaliya S.V."/>
            <person name="Vacek V."/>
            <person name="Brzon O."/>
            <person name="Soukal P."/>
            <person name="Eme L."/>
            <person name="Dacks J.B."/>
            <person name="Karnkowska A."/>
            <person name="Elias M."/>
            <person name="Hampl V."/>
        </authorList>
    </citation>
    <scope>NUCLEOTIDE SEQUENCE [LARGE SCALE GENOMIC DNA]</scope>
    <source>
        <strain evidence="3">NAU3</strain>
        <tissue evidence="3">Gut</tissue>
    </source>
</reference>
<dbReference type="Proteomes" id="UP001281761">
    <property type="component" value="Unassembled WGS sequence"/>
</dbReference>
<sequence length="548" mass="63734">MASRSFIDEAHLLMGKGDLVLLNEPNGLHLRWLCLSSDETVLYWMNPKNDVLQVPESHQIQIDEITHLIISRPTDFDDDVENQDVLKNSSLPYAITILTHDKEILFCCPMKRTFDLWQAGLISLVDPSKVKIDTSGDPNDPKPTGIELIHNAVLEYSQLINSLFPEVQVLMDIRTKRDRVIHHLLQRLENPEDDIQRPILNDASSEITSLQKTLNQQHNIIEELTADRTTIEALRQDLELKLQDIDRLKQSINHISSERPPETSHRSDRRPRTARPISHEGEYPPSRVGFRRSSTSSTDYEEDPELSDDSNSSELSYLPSIGSGDYDDSRGRRRGSLPFGVRGRHISTPLLRNRELKMERQYVSDAERRERLGKLHNIYQFMDVFEERLGQDLSSDDNIRLFRLYQEAYYPELDDYEQLADDLRYQRRLHEEQLDSTPDDDDADVDDYYSGRRSAVQFGYQKQPRPVSRKRSQSSRSRPSSRSSNRDYAVISQKQYSAIKNRAKPFDRPLSRRSYRDDRDELSSRVSERWEERFGPSYYDESDGVSSD</sequence>
<dbReference type="Gene3D" id="2.30.29.30">
    <property type="entry name" value="Pleckstrin-homology domain (PH domain)/Phosphotyrosine-binding domain (PTB)"/>
    <property type="match status" value="1"/>
</dbReference>
<feature type="coiled-coil region" evidence="1">
    <location>
        <begin position="207"/>
        <end position="251"/>
    </location>
</feature>
<gene>
    <name evidence="3" type="ORF">BLNAU_6798</name>
</gene>